<feature type="compositionally biased region" description="Polar residues" evidence="5">
    <location>
        <begin position="122"/>
        <end position="141"/>
    </location>
</feature>
<name>A0AAE8M8A8_9HYPO</name>
<dbReference type="GO" id="GO:0008270">
    <property type="term" value="F:zinc ion binding"/>
    <property type="evidence" value="ECO:0007669"/>
    <property type="project" value="UniProtKB-KW"/>
</dbReference>
<dbReference type="Proteomes" id="UP001187734">
    <property type="component" value="Unassembled WGS sequence"/>
</dbReference>
<evidence type="ECO:0000256" key="3">
    <source>
        <dbReference type="ARBA" id="ARBA00022833"/>
    </source>
</evidence>
<sequence>MPQTQKLNQSKTVPPPDSQQIASTNETANTFLGGRTRSWMTGGLVAVTNPTPGLVASSNSRKRIRKRKASDTDTVLLTRNQNDNVIQRDNISPDQSLERQPGDEELTRVSTVLPSPALTDAPSPNVSNQADCTNPDTNSHVEGSAPRRPVSDSNMNQSDLIHVATSTSYPNHTAAISLQTESSSSRNANATGAATLYTATSSALTDHVPHPTASPLVNTEARQQNISVSRREPSARTHTRPYAANEHQAKRVRVHEASGREESRDHRICIQWFNTIERQIANAAQAGLLNETVEKPRYRILAEACQNEDFFYIAFHQALCAWSLNKGPIHVLFHGLVEPALLDAAFDTAQTILRKNEHMSTAHLQWFANFPTSIADFSRVFPNTAAARDISAFLIQLASTWRTLSQNVLIRGYPLLAHELTGVLCCRARGLQSMLFTMSRRSIGIADSPVAVSMNEIFEKDREDEAFYAARGEAPETLKNARETVAKKHKELVVSFQQQQQQQQQVPSSMTPKYAPCPSTRPIAQIPEAEYPSSPYGYGSLQVGLQHVGVRSPRRVPFNPGKSRYYQFVRQLVYQPVALEPRTGLRSLTFNVSEDHIQRLTRKIEGNGLPFCHYSEGSYRYRLRICMQPETKPDPSESDWVISATSWPSHIFFDLNQKCLELRRKQHFSKDQPLELTDFLVQGENFLRVSFPAVEQNLKPGYKYFMAIEIVETISHDAVHNVIQSLRHIPTEETREKIQRRLRPPDSDDLIIEDETLIISLADPFSATRCVVPVRGSQCKHLECFDLDTWLQTRPRKPTQKGGGPQQKGAEPSMVDAWKCPICGLDARPVSLWVDEYLTGVRKSLLGSGDMRTKSIVVTADGKWSAVLEPDDSDDDSPAPQSKATVNGNAGKHSRPSVATPTNVIEILDDD</sequence>
<dbReference type="InterPro" id="IPR013083">
    <property type="entry name" value="Znf_RING/FYVE/PHD"/>
</dbReference>
<dbReference type="PANTHER" id="PTHR10782:SF4">
    <property type="entry name" value="TONALLI, ISOFORM E"/>
    <property type="match status" value="1"/>
</dbReference>
<dbReference type="PROSITE" id="PS51044">
    <property type="entry name" value="ZF_SP_RING"/>
    <property type="match status" value="1"/>
</dbReference>
<evidence type="ECO:0000256" key="2">
    <source>
        <dbReference type="ARBA" id="ARBA00022771"/>
    </source>
</evidence>
<organism evidence="7 8">
    <name type="scientific">Fusarium torulosum</name>
    <dbReference type="NCBI Taxonomy" id="33205"/>
    <lineage>
        <taxon>Eukaryota</taxon>
        <taxon>Fungi</taxon>
        <taxon>Dikarya</taxon>
        <taxon>Ascomycota</taxon>
        <taxon>Pezizomycotina</taxon>
        <taxon>Sordariomycetes</taxon>
        <taxon>Hypocreomycetidae</taxon>
        <taxon>Hypocreales</taxon>
        <taxon>Nectriaceae</taxon>
        <taxon>Fusarium</taxon>
    </lineage>
</organism>
<dbReference type="Gene3D" id="3.30.40.10">
    <property type="entry name" value="Zinc/RING finger domain, C3HC4 (zinc finger)"/>
    <property type="match status" value="1"/>
</dbReference>
<evidence type="ECO:0000313" key="8">
    <source>
        <dbReference type="Proteomes" id="UP001187734"/>
    </source>
</evidence>
<evidence type="ECO:0000256" key="5">
    <source>
        <dbReference type="SAM" id="MobiDB-lite"/>
    </source>
</evidence>
<dbReference type="GO" id="GO:0000785">
    <property type="term" value="C:chromatin"/>
    <property type="evidence" value="ECO:0007669"/>
    <property type="project" value="TreeGrafter"/>
</dbReference>
<evidence type="ECO:0000259" key="6">
    <source>
        <dbReference type="PROSITE" id="PS51044"/>
    </source>
</evidence>
<gene>
    <name evidence="7" type="ORF">FTOL_05889</name>
</gene>
<accession>A0AAE8M8A8</accession>
<protein>
    <recommendedName>
        <fullName evidence="6">SP-RING-type domain-containing protein</fullName>
    </recommendedName>
</protein>
<feature type="domain" description="SP-RING-type" evidence="6">
    <location>
        <begin position="747"/>
        <end position="847"/>
    </location>
</feature>
<feature type="region of interest" description="Disordered" evidence="5">
    <location>
        <begin position="114"/>
        <end position="154"/>
    </location>
</feature>
<evidence type="ECO:0000256" key="1">
    <source>
        <dbReference type="ARBA" id="ARBA00022723"/>
    </source>
</evidence>
<evidence type="ECO:0000256" key="4">
    <source>
        <dbReference type="PROSITE-ProRule" id="PRU00452"/>
    </source>
</evidence>
<feature type="region of interest" description="Disordered" evidence="5">
    <location>
        <begin position="794"/>
        <end position="813"/>
    </location>
</feature>
<evidence type="ECO:0000313" key="7">
    <source>
        <dbReference type="EMBL" id="SPJ76158.1"/>
    </source>
</evidence>
<keyword evidence="2 4" id="KW-0863">Zinc-finger</keyword>
<dbReference type="InterPro" id="IPR004181">
    <property type="entry name" value="Znf_MIZ"/>
</dbReference>
<dbReference type="CDD" id="cd16650">
    <property type="entry name" value="SP-RING_PIAS-like"/>
    <property type="match status" value="1"/>
</dbReference>
<feature type="region of interest" description="Disordered" evidence="5">
    <location>
        <begin position="867"/>
        <end position="911"/>
    </location>
</feature>
<dbReference type="Pfam" id="PF02891">
    <property type="entry name" value="zf-MIZ"/>
    <property type="match status" value="1"/>
</dbReference>
<proteinExistence type="predicted"/>
<dbReference type="GO" id="GO:0061665">
    <property type="term" value="F:SUMO ligase activity"/>
    <property type="evidence" value="ECO:0007669"/>
    <property type="project" value="TreeGrafter"/>
</dbReference>
<keyword evidence="1" id="KW-0479">Metal-binding</keyword>
<dbReference type="PANTHER" id="PTHR10782">
    <property type="entry name" value="ZINC FINGER MIZ DOMAIN-CONTAINING PROTEIN"/>
    <property type="match status" value="1"/>
</dbReference>
<dbReference type="EMBL" id="ONZP01000185">
    <property type="protein sequence ID" value="SPJ76158.1"/>
    <property type="molecule type" value="Genomic_DNA"/>
</dbReference>
<comment type="caution">
    <text evidence="7">The sequence shown here is derived from an EMBL/GenBank/DDBJ whole genome shotgun (WGS) entry which is preliminary data.</text>
</comment>
<reference evidence="7" key="1">
    <citation type="submission" date="2018-03" db="EMBL/GenBank/DDBJ databases">
        <authorList>
            <person name="Guldener U."/>
        </authorList>
    </citation>
    <scope>NUCLEOTIDE SEQUENCE</scope>
</reference>
<keyword evidence="8" id="KW-1185">Reference proteome</keyword>
<dbReference type="PROSITE" id="PS00202">
    <property type="entry name" value="RUBREDOXIN"/>
    <property type="match status" value="1"/>
</dbReference>
<feature type="region of interest" description="Disordered" evidence="5">
    <location>
        <begin position="1"/>
        <end position="22"/>
    </location>
</feature>
<dbReference type="GO" id="GO:0016925">
    <property type="term" value="P:protein sumoylation"/>
    <property type="evidence" value="ECO:0007669"/>
    <property type="project" value="TreeGrafter"/>
</dbReference>
<dbReference type="AlphaFoldDB" id="A0AAE8M8A8"/>
<feature type="region of interest" description="Disordered" evidence="5">
    <location>
        <begin position="205"/>
        <end position="242"/>
    </location>
</feature>
<keyword evidence="3" id="KW-0862">Zinc</keyword>
<feature type="compositionally biased region" description="Polar residues" evidence="5">
    <location>
        <begin position="879"/>
        <end position="888"/>
    </location>
</feature>
<dbReference type="InterPro" id="IPR018527">
    <property type="entry name" value="Rubredoxin_Fe_BS"/>
</dbReference>
<feature type="compositionally biased region" description="Polar residues" evidence="5">
    <location>
        <begin position="215"/>
        <end position="228"/>
    </location>
</feature>